<evidence type="ECO:0000313" key="2">
    <source>
        <dbReference type="Proteomes" id="UP001227268"/>
    </source>
</evidence>
<dbReference type="Proteomes" id="UP001227268">
    <property type="component" value="Unassembled WGS sequence"/>
</dbReference>
<sequence>MRFTTAILAALAIASIGVQALPSPEEPTRPAYQSSFPSSSSTDTYEPTKPSLPEPTDKPTPQPPKPDEPEYETVCKKFAFFHNWDYDCGDLPCGPTKAKYIYDCAEDCLQNENCDATVSFEGSCYPKTLDSFQSSKLGKKEGRDLAIQGCCEDLQANYNKTKCYPDGFLDCCYDKVICTKVYK</sequence>
<reference evidence="1" key="1">
    <citation type="submission" date="2023-04" db="EMBL/GenBank/DDBJ databases">
        <title>Draft Genome sequencing of Naganishia species isolated from polar environments using Oxford Nanopore Technology.</title>
        <authorList>
            <person name="Leo P."/>
            <person name="Venkateswaran K."/>
        </authorList>
    </citation>
    <scope>NUCLEOTIDE SEQUENCE</scope>
    <source>
        <strain evidence="1">MNA-CCFEE 5423</strain>
    </source>
</reference>
<comment type="caution">
    <text evidence="1">The sequence shown here is derived from an EMBL/GenBank/DDBJ whole genome shotgun (WGS) entry which is preliminary data.</text>
</comment>
<dbReference type="EMBL" id="JASBWT010000013">
    <property type="protein sequence ID" value="KAJ9099327.1"/>
    <property type="molecule type" value="Genomic_DNA"/>
</dbReference>
<organism evidence="1 2">
    <name type="scientific">Naganishia friedmannii</name>
    <dbReference type="NCBI Taxonomy" id="89922"/>
    <lineage>
        <taxon>Eukaryota</taxon>
        <taxon>Fungi</taxon>
        <taxon>Dikarya</taxon>
        <taxon>Basidiomycota</taxon>
        <taxon>Agaricomycotina</taxon>
        <taxon>Tremellomycetes</taxon>
        <taxon>Filobasidiales</taxon>
        <taxon>Filobasidiaceae</taxon>
        <taxon>Naganishia</taxon>
    </lineage>
</organism>
<name>A0ACC2VK82_9TREE</name>
<keyword evidence="2" id="KW-1185">Reference proteome</keyword>
<evidence type="ECO:0000313" key="1">
    <source>
        <dbReference type="EMBL" id="KAJ9099327.1"/>
    </source>
</evidence>
<proteinExistence type="predicted"/>
<gene>
    <name evidence="1" type="ORF">QFC21_004208</name>
</gene>
<protein>
    <submittedName>
        <fullName evidence="1">Uncharacterized protein</fullName>
    </submittedName>
</protein>
<accession>A0ACC2VK82</accession>